<evidence type="ECO:0000313" key="1">
    <source>
        <dbReference type="EMBL" id="KZT68580.1"/>
    </source>
</evidence>
<protein>
    <submittedName>
        <fullName evidence="1">Uncharacterized protein</fullName>
    </submittedName>
</protein>
<dbReference type="EMBL" id="KV429065">
    <property type="protein sequence ID" value="KZT68580.1"/>
    <property type="molecule type" value="Genomic_DNA"/>
</dbReference>
<name>A0A165PSJ9_9APHY</name>
<gene>
    <name evidence="1" type="ORF">DAEQUDRAFT_323357</name>
</gene>
<dbReference type="OrthoDB" id="2789670at2759"/>
<organism evidence="1 2">
    <name type="scientific">Daedalea quercina L-15889</name>
    <dbReference type="NCBI Taxonomy" id="1314783"/>
    <lineage>
        <taxon>Eukaryota</taxon>
        <taxon>Fungi</taxon>
        <taxon>Dikarya</taxon>
        <taxon>Basidiomycota</taxon>
        <taxon>Agaricomycotina</taxon>
        <taxon>Agaricomycetes</taxon>
        <taxon>Polyporales</taxon>
        <taxon>Fomitopsis</taxon>
    </lineage>
</organism>
<accession>A0A165PSJ9</accession>
<sequence length="146" mass="16076">MLLSFRARPPRRLAGADTIVYGLPSLALLRQWMFVKPDESGMDITPVPVFLSGTVSHPAPFLCDIQPRSERSKELILGSRAPIPIDHLPVSQGMYVYETDHTRAVQVLVRQRKNACQKGSMAVASRSVLSSFAEDARVRSACARGV</sequence>
<evidence type="ECO:0000313" key="2">
    <source>
        <dbReference type="Proteomes" id="UP000076727"/>
    </source>
</evidence>
<reference evidence="1 2" key="1">
    <citation type="journal article" date="2016" name="Mol. Biol. Evol.">
        <title>Comparative Genomics of Early-Diverging Mushroom-Forming Fungi Provides Insights into the Origins of Lignocellulose Decay Capabilities.</title>
        <authorList>
            <person name="Nagy L.G."/>
            <person name="Riley R."/>
            <person name="Tritt A."/>
            <person name="Adam C."/>
            <person name="Daum C."/>
            <person name="Floudas D."/>
            <person name="Sun H."/>
            <person name="Yadav J.S."/>
            <person name="Pangilinan J."/>
            <person name="Larsson K.H."/>
            <person name="Matsuura K."/>
            <person name="Barry K."/>
            <person name="Labutti K."/>
            <person name="Kuo R."/>
            <person name="Ohm R.A."/>
            <person name="Bhattacharya S.S."/>
            <person name="Shirouzu T."/>
            <person name="Yoshinaga Y."/>
            <person name="Martin F.M."/>
            <person name="Grigoriev I.V."/>
            <person name="Hibbett D.S."/>
        </authorList>
    </citation>
    <scope>NUCLEOTIDE SEQUENCE [LARGE SCALE GENOMIC DNA]</scope>
    <source>
        <strain evidence="1 2">L-15889</strain>
    </source>
</reference>
<dbReference type="Proteomes" id="UP000076727">
    <property type="component" value="Unassembled WGS sequence"/>
</dbReference>
<proteinExistence type="predicted"/>
<keyword evidence="2" id="KW-1185">Reference proteome</keyword>
<dbReference type="AlphaFoldDB" id="A0A165PSJ9"/>